<evidence type="ECO:0000313" key="7">
    <source>
        <dbReference type="Proteomes" id="UP000219788"/>
    </source>
</evidence>
<dbReference type="STRING" id="636.AAW15_06920"/>
<keyword evidence="3" id="KW-0804">Transcription</keyword>
<dbReference type="InterPro" id="IPR018356">
    <property type="entry name" value="Tscrpt_reg_HTH_DeoR_CS"/>
</dbReference>
<name>A0A2A7U258_EDWTA</name>
<evidence type="ECO:0000256" key="1">
    <source>
        <dbReference type="ARBA" id="ARBA00023015"/>
    </source>
</evidence>
<evidence type="ECO:0000256" key="2">
    <source>
        <dbReference type="ARBA" id="ARBA00023125"/>
    </source>
</evidence>
<reference evidence="6" key="2">
    <citation type="submission" date="2017-09" db="EMBL/GenBank/DDBJ databases">
        <title>FDA dAtabase for Regulatory Grade micrObial Sequences (FDA-ARGOS): Supporting development and validation of Infectious Disease Dx tests.</title>
        <authorList>
            <person name="Campos J."/>
            <person name="Goldberg B."/>
            <person name="Tallon L.J."/>
            <person name="Sadzewicz L."/>
            <person name="Ott S."/>
            <person name="Zhao X."/>
            <person name="Nagaraj S."/>
            <person name="Vavikolanu K."/>
            <person name="Aluvathingal J."/>
            <person name="Nadendla S."/>
            <person name="Geyer C."/>
            <person name="Nandy P."/>
            <person name="Hobson J."/>
            <person name="Sichtig H."/>
        </authorList>
    </citation>
    <scope>NUCLEOTIDE SEQUENCE</scope>
    <source>
        <strain evidence="6">FDAARGOS_370</strain>
    </source>
</reference>
<dbReference type="EMBL" id="PDDV01000013">
    <property type="protein sequence ID" value="PEH72502.1"/>
    <property type="molecule type" value="Genomic_DNA"/>
</dbReference>
<comment type="caution">
    <text evidence="6">The sequence shown here is derived from an EMBL/GenBank/DDBJ whole genome shotgun (WGS) entry which is preliminary data.</text>
</comment>
<dbReference type="OrthoDB" id="9797223at2"/>
<dbReference type="SUPFAM" id="SSF100950">
    <property type="entry name" value="NagB/RpiA/CoA transferase-like"/>
    <property type="match status" value="1"/>
</dbReference>
<sequence>METKQKERIRRLQALLQKSDRIHLKDAARMLEVSVMTIRRDLSPDNHPQPLPLALLGGYIVAMNAPHSALPQAESTPSQHHPDDLPIAILAAGLIADNDLVFFDNGPEMALLVSLIPDDIPFTGICCSHAVFLALREKPQASAILCGGRYCARNDTFYDHANPSMLDTLNPRKVFISANGVDERYGVTWQELDDAALKRKAIDHGLRKILLARHGLFDDVAPVNIAPLAAFDLLISDRALPGEYATCCRAAGVRVITPDSEAESESP</sequence>
<keyword evidence="2" id="KW-0238">DNA-binding</keyword>
<dbReference type="AlphaFoldDB" id="A0A2A7U258"/>
<dbReference type="RefSeq" id="WP_005286922.1">
    <property type="nucleotide sequence ID" value="NZ_CABKPF010000083.1"/>
</dbReference>
<dbReference type="PROSITE" id="PS51000">
    <property type="entry name" value="HTH_DEOR_2"/>
    <property type="match status" value="1"/>
</dbReference>
<dbReference type="InterPro" id="IPR037171">
    <property type="entry name" value="NagB/RpiA_transferase-like"/>
</dbReference>
<dbReference type="InterPro" id="IPR050313">
    <property type="entry name" value="Carb_Metab_HTH_regulators"/>
</dbReference>
<feature type="domain" description="HTH deoR-type" evidence="4">
    <location>
        <begin position="5"/>
        <end position="61"/>
    </location>
</feature>
<dbReference type="GO" id="GO:0003700">
    <property type="term" value="F:DNA-binding transcription factor activity"/>
    <property type="evidence" value="ECO:0007669"/>
    <property type="project" value="InterPro"/>
</dbReference>
<evidence type="ECO:0000256" key="3">
    <source>
        <dbReference type="ARBA" id="ARBA00023163"/>
    </source>
</evidence>
<dbReference type="PROSITE" id="PS00894">
    <property type="entry name" value="HTH_DEOR_1"/>
    <property type="match status" value="1"/>
</dbReference>
<dbReference type="GO" id="GO:0003677">
    <property type="term" value="F:DNA binding"/>
    <property type="evidence" value="ECO:0007669"/>
    <property type="project" value="UniProtKB-KW"/>
</dbReference>
<dbReference type="SMART" id="SM01134">
    <property type="entry name" value="DeoRC"/>
    <property type="match status" value="1"/>
</dbReference>
<proteinExistence type="predicted"/>
<dbReference type="PANTHER" id="PTHR30363:SF8">
    <property type="entry name" value="DEOXYRIBOSE OPERON REPRESSOR"/>
    <property type="match status" value="1"/>
</dbReference>
<dbReference type="GeneID" id="93124364"/>
<dbReference type="Pfam" id="PF00455">
    <property type="entry name" value="DeoRC"/>
    <property type="match status" value="1"/>
</dbReference>
<dbReference type="Proteomes" id="UP000219788">
    <property type="component" value="Unassembled WGS sequence"/>
</dbReference>
<dbReference type="PANTHER" id="PTHR30363">
    <property type="entry name" value="HTH-TYPE TRANSCRIPTIONAL REGULATOR SRLR-RELATED"/>
    <property type="match status" value="1"/>
</dbReference>
<dbReference type="InterPro" id="IPR014036">
    <property type="entry name" value="DeoR-like_C"/>
</dbReference>
<reference evidence="7" key="1">
    <citation type="submission" date="2017-09" db="EMBL/GenBank/DDBJ databases">
        <title>FDA dAtabase for Regulatory Grade micrObial Sequences (FDA-ARGOS): Supporting development and validation of Infectious Disease Dx tests.</title>
        <authorList>
            <person name="Goldberg B."/>
            <person name="Campos J."/>
            <person name="Tallon L."/>
            <person name="Sadzewicz L."/>
            <person name="Ott S."/>
            <person name="Zhao X."/>
            <person name="Nagaraj S."/>
            <person name="Vavikolanu K."/>
            <person name="Aluvathingal J."/>
            <person name="Nadendla S."/>
            <person name="Geyer C."/>
            <person name="Sichtig H."/>
        </authorList>
    </citation>
    <scope>NUCLEOTIDE SEQUENCE [LARGE SCALE GENOMIC DNA]</scope>
    <source>
        <strain evidence="7">FDAARGOS_370</strain>
    </source>
</reference>
<dbReference type="InterPro" id="IPR001034">
    <property type="entry name" value="DeoR_HTH"/>
</dbReference>
<accession>A0A2A7U258</accession>
<protein>
    <submittedName>
        <fullName evidence="6">DeoR family transcriptional regulator</fullName>
    </submittedName>
</protein>
<organism evidence="6 7">
    <name type="scientific">Edwardsiella tarda</name>
    <dbReference type="NCBI Taxonomy" id="636"/>
    <lineage>
        <taxon>Bacteria</taxon>
        <taxon>Pseudomonadati</taxon>
        <taxon>Pseudomonadota</taxon>
        <taxon>Gammaproteobacteria</taxon>
        <taxon>Enterobacterales</taxon>
        <taxon>Hafniaceae</taxon>
        <taxon>Edwardsiella</taxon>
    </lineage>
</organism>
<evidence type="ECO:0000259" key="4">
    <source>
        <dbReference type="PROSITE" id="PS51000"/>
    </source>
</evidence>
<dbReference type="Pfam" id="PF08220">
    <property type="entry name" value="HTH_DeoR"/>
    <property type="match status" value="1"/>
</dbReference>
<evidence type="ECO:0000313" key="6">
    <source>
        <dbReference type="EMBL" id="PEH72502.1"/>
    </source>
</evidence>
<evidence type="ECO:0000313" key="5">
    <source>
        <dbReference type="EMBL" id="PEH70896.1"/>
    </source>
</evidence>
<gene>
    <name evidence="6" type="ORF">CRM76_11440</name>
    <name evidence="5" type="ORF">CRM76_19520</name>
</gene>
<dbReference type="EMBL" id="PDDV01000014">
    <property type="protein sequence ID" value="PEH70896.1"/>
    <property type="molecule type" value="Genomic_DNA"/>
</dbReference>
<keyword evidence="1" id="KW-0805">Transcription regulation</keyword>